<dbReference type="EMBL" id="EQ973947">
    <property type="protein sequence ID" value="EEF37512.1"/>
    <property type="molecule type" value="Genomic_DNA"/>
</dbReference>
<accession>B9SFW9</accession>
<dbReference type="AlphaFoldDB" id="B9SFW9"/>
<evidence type="ECO:0000313" key="2">
    <source>
        <dbReference type="Proteomes" id="UP000008311"/>
    </source>
</evidence>
<dbReference type="Proteomes" id="UP000008311">
    <property type="component" value="Unassembled WGS sequence"/>
</dbReference>
<name>B9SFW9_RICCO</name>
<dbReference type="InParanoid" id="B9SFW9"/>
<keyword evidence="2" id="KW-1185">Reference proteome</keyword>
<proteinExistence type="predicted"/>
<reference evidence="2" key="1">
    <citation type="journal article" date="2010" name="Nat. Biotechnol.">
        <title>Draft genome sequence of the oilseed species Ricinus communis.</title>
        <authorList>
            <person name="Chan A.P."/>
            <person name="Crabtree J."/>
            <person name="Zhao Q."/>
            <person name="Lorenzi H."/>
            <person name="Orvis J."/>
            <person name="Puiu D."/>
            <person name="Melake-Berhan A."/>
            <person name="Jones K.M."/>
            <person name="Redman J."/>
            <person name="Chen G."/>
            <person name="Cahoon E.B."/>
            <person name="Gedil M."/>
            <person name="Stanke M."/>
            <person name="Haas B.J."/>
            <person name="Wortman J.R."/>
            <person name="Fraser-Liggett C.M."/>
            <person name="Ravel J."/>
            <person name="Rabinowicz P.D."/>
        </authorList>
    </citation>
    <scope>NUCLEOTIDE SEQUENCE [LARGE SCALE GENOMIC DNA]</scope>
    <source>
        <strain evidence="2">cv. Hale</strain>
    </source>
</reference>
<evidence type="ECO:0000313" key="1">
    <source>
        <dbReference type="EMBL" id="EEF37512.1"/>
    </source>
</evidence>
<protein>
    <submittedName>
        <fullName evidence="1">Uncharacterized protein</fullName>
    </submittedName>
</protein>
<organism evidence="1 2">
    <name type="scientific">Ricinus communis</name>
    <name type="common">Castor bean</name>
    <dbReference type="NCBI Taxonomy" id="3988"/>
    <lineage>
        <taxon>Eukaryota</taxon>
        <taxon>Viridiplantae</taxon>
        <taxon>Streptophyta</taxon>
        <taxon>Embryophyta</taxon>
        <taxon>Tracheophyta</taxon>
        <taxon>Spermatophyta</taxon>
        <taxon>Magnoliopsida</taxon>
        <taxon>eudicotyledons</taxon>
        <taxon>Gunneridae</taxon>
        <taxon>Pentapetalae</taxon>
        <taxon>rosids</taxon>
        <taxon>fabids</taxon>
        <taxon>Malpighiales</taxon>
        <taxon>Euphorbiaceae</taxon>
        <taxon>Acalyphoideae</taxon>
        <taxon>Acalypheae</taxon>
        <taxon>Ricinus</taxon>
    </lineage>
</organism>
<gene>
    <name evidence="1" type="ORF">RCOM_0724560</name>
</gene>
<sequence>MEGSSCSCSKDTDCHHKAAEFACSACLFCVACPLCIVWCCVKLPCKIGWKAAKNVRHWICCGSQEKVDLMAVLGLQDIGLHIEDCNVEGLLQAETYKLPI</sequence>